<protein>
    <submittedName>
        <fullName evidence="1">Uncharacterized protein</fullName>
    </submittedName>
</protein>
<proteinExistence type="predicted"/>
<gene>
    <name evidence="1" type="ORF">QFC19_002196</name>
</gene>
<accession>A0ACC2WDF2</accession>
<reference evidence="1" key="1">
    <citation type="submission" date="2023-04" db="EMBL/GenBank/DDBJ databases">
        <title>Draft Genome sequencing of Naganishia species isolated from polar environments using Oxford Nanopore Technology.</title>
        <authorList>
            <person name="Leo P."/>
            <person name="Venkateswaran K."/>
        </authorList>
    </citation>
    <scope>NUCLEOTIDE SEQUENCE</scope>
    <source>
        <strain evidence="1">MNA-CCFEE 5261</strain>
    </source>
</reference>
<name>A0ACC2WDF2_9TREE</name>
<sequence>MKTPSFALIFATPIFAANVLNDPNFFPTSIPGITSFYSAFNLYVGNADNYMQIGQGLTTQPFYTEWVAEVKKHTQTSWYAAYLDALTGGDQLTEFDLNTAQLDSFASDLFTNTQLASLTSALSRVTGASDSDSEVNETTESDSGETAEDRTSDSGNSSSSHSHSENSSSGSGSGSSSRSSSGSGSGSGSSSAAASGSSSSKANGVSYAAPAGAVLGALAVALL</sequence>
<organism evidence="1 2">
    <name type="scientific">Naganishia cerealis</name>
    <dbReference type="NCBI Taxonomy" id="610337"/>
    <lineage>
        <taxon>Eukaryota</taxon>
        <taxon>Fungi</taxon>
        <taxon>Dikarya</taxon>
        <taxon>Basidiomycota</taxon>
        <taxon>Agaricomycotina</taxon>
        <taxon>Tremellomycetes</taxon>
        <taxon>Filobasidiales</taxon>
        <taxon>Filobasidiaceae</taxon>
        <taxon>Naganishia</taxon>
    </lineage>
</organism>
<evidence type="ECO:0000313" key="2">
    <source>
        <dbReference type="Proteomes" id="UP001241377"/>
    </source>
</evidence>
<evidence type="ECO:0000313" key="1">
    <source>
        <dbReference type="EMBL" id="KAJ9109443.1"/>
    </source>
</evidence>
<dbReference type="EMBL" id="JASBWR010000018">
    <property type="protein sequence ID" value="KAJ9109443.1"/>
    <property type="molecule type" value="Genomic_DNA"/>
</dbReference>
<keyword evidence="2" id="KW-1185">Reference proteome</keyword>
<dbReference type="Proteomes" id="UP001241377">
    <property type="component" value="Unassembled WGS sequence"/>
</dbReference>
<comment type="caution">
    <text evidence="1">The sequence shown here is derived from an EMBL/GenBank/DDBJ whole genome shotgun (WGS) entry which is preliminary data.</text>
</comment>